<keyword evidence="5" id="KW-1185">Reference proteome</keyword>
<accession>A0ABP9NHD4</accession>
<evidence type="ECO:0000313" key="4">
    <source>
        <dbReference type="EMBL" id="GAA5120168.1"/>
    </source>
</evidence>
<dbReference type="Proteomes" id="UP001500804">
    <property type="component" value="Unassembled WGS sequence"/>
</dbReference>
<evidence type="ECO:0000313" key="5">
    <source>
        <dbReference type="Proteomes" id="UP001500804"/>
    </source>
</evidence>
<name>A0ABP9NHD4_9PSEU</name>
<feature type="domain" description="SWIM-type" evidence="3">
    <location>
        <begin position="63"/>
        <end position="96"/>
    </location>
</feature>
<dbReference type="InterPro" id="IPR007527">
    <property type="entry name" value="Znf_SWIM"/>
</dbReference>
<comment type="caution">
    <text evidence="4">The sequence shown here is derived from an EMBL/GenBank/DDBJ whole genome shotgun (WGS) entry which is preliminary data.</text>
</comment>
<protein>
    <submittedName>
        <fullName evidence="4">SWIM zinc finger family protein</fullName>
    </submittedName>
</protein>
<dbReference type="PROSITE" id="PS50966">
    <property type="entry name" value="ZF_SWIM"/>
    <property type="match status" value="1"/>
</dbReference>
<dbReference type="Pfam" id="PF04434">
    <property type="entry name" value="SWIM"/>
    <property type="match status" value="1"/>
</dbReference>
<keyword evidence="1" id="KW-0862">Zinc</keyword>
<evidence type="ECO:0000259" key="3">
    <source>
        <dbReference type="PROSITE" id="PS50966"/>
    </source>
</evidence>
<keyword evidence="1" id="KW-0479">Metal-binding</keyword>
<evidence type="ECO:0000256" key="2">
    <source>
        <dbReference type="SAM" id="MobiDB-lite"/>
    </source>
</evidence>
<sequence>MRVGPRPYCVAVPWSVERVLALAPDPASAGAGRGQAVPATWMEPGASEAAVWGACRGSGKQPYQVCVELAEPAFRCTCPSRKIPCKHALGLLLLWARGSVPDGAEPEWVRAWLTERAERARRRPGRQAGVPPRDPEAAARRAEQRAQRVAAGAAELREWLTDRVRSGLAGADAEELYGVAARMVDAQAPGLAGGLRRAAGVIGRGRDWPGRLLTELALLHVLAGASTRLADLPADLAATVRTRLGFPTDTADVLANGERVTDQWVVTGLVDEVTERLTTRRAWLRGRDSGRPALVLSFAPPGQPLDRSLPPGHVVRGELAFYPGAAPLRALVAGADEPVRAGRPGGDAVCAALESVAQALAVDPWQDRWPLLLAGVAPVADGGGWLLVDAEGAALLIDERADPWPLLAVSAGAPVPVAGEWTATGLRPMTCWDGDRTVRL</sequence>
<gene>
    <name evidence="4" type="ORF">GCM10023320_27010</name>
</gene>
<dbReference type="EMBL" id="BAABJO010000008">
    <property type="protein sequence ID" value="GAA5120168.1"/>
    <property type="molecule type" value="Genomic_DNA"/>
</dbReference>
<feature type="region of interest" description="Disordered" evidence="2">
    <location>
        <begin position="120"/>
        <end position="141"/>
    </location>
</feature>
<evidence type="ECO:0000256" key="1">
    <source>
        <dbReference type="PROSITE-ProRule" id="PRU00325"/>
    </source>
</evidence>
<proteinExistence type="predicted"/>
<reference evidence="5" key="1">
    <citation type="journal article" date="2019" name="Int. J. Syst. Evol. Microbiol.">
        <title>The Global Catalogue of Microorganisms (GCM) 10K type strain sequencing project: providing services to taxonomists for standard genome sequencing and annotation.</title>
        <authorList>
            <consortium name="The Broad Institute Genomics Platform"/>
            <consortium name="The Broad Institute Genome Sequencing Center for Infectious Disease"/>
            <person name="Wu L."/>
            <person name="Ma J."/>
        </authorList>
    </citation>
    <scope>NUCLEOTIDE SEQUENCE [LARGE SCALE GENOMIC DNA]</scope>
    <source>
        <strain evidence="5">JCM 18302</strain>
    </source>
</reference>
<organism evidence="4 5">
    <name type="scientific">Pseudonocardia adelaidensis</name>
    <dbReference type="NCBI Taxonomy" id="648754"/>
    <lineage>
        <taxon>Bacteria</taxon>
        <taxon>Bacillati</taxon>
        <taxon>Actinomycetota</taxon>
        <taxon>Actinomycetes</taxon>
        <taxon>Pseudonocardiales</taxon>
        <taxon>Pseudonocardiaceae</taxon>
        <taxon>Pseudonocardia</taxon>
    </lineage>
</organism>
<keyword evidence="1" id="KW-0863">Zinc-finger</keyword>